<evidence type="ECO:0000259" key="2">
    <source>
        <dbReference type="Pfam" id="PF26514"/>
    </source>
</evidence>
<proteinExistence type="predicted"/>
<name>A0ABD5VCC7_9EURY</name>
<comment type="caution">
    <text evidence="3">The sequence shown here is derived from an EMBL/GenBank/DDBJ whole genome shotgun (WGS) entry which is preliminary data.</text>
</comment>
<gene>
    <name evidence="3" type="ORF">ACFQGB_06645</name>
</gene>
<reference evidence="3 4" key="1">
    <citation type="journal article" date="2019" name="Int. J. Syst. Evol. Microbiol.">
        <title>The Global Catalogue of Microorganisms (GCM) 10K type strain sequencing project: providing services to taxonomists for standard genome sequencing and annotation.</title>
        <authorList>
            <consortium name="The Broad Institute Genomics Platform"/>
            <consortium name="The Broad Institute Genome Sequencing Center for Infectious Disease"/>
            <person name="Wu L."/>
            <person name="Ma J."/>
        </authorList>
    </citation>
    <scope>NUCLEOTIDE SEQUENCE [LARGE SCALE GENOMIC DNA]</scope>
    <source>
        <strain evidence="3 4">GX26</strain>
    </source>
</reference>
<dbReference type="InterPro" id="IPR058486">
    <property type="entry name" value="DUF8173"/>
</dbReference>
<dbReference type="Proteomes" id="UP001596395">
    <property type="component" value="Unassembled WGS sequence"/>
</dbReference>
<feature type="transmembrane region" description="Helical" evidence="1">
    <location>
        <begin position="234"/>
        <end position="255"/>
    </location>
</feature>
<feature type="transmembrane region" description="Helical" evidence="1">
    <location>
        <begin position="195"/>
        <end position="214"/>
    </location>
</feature>
<evidence type="ECO:0000313" key="4">
    <source>
        <dbReference type="Proteomes" id="UP001596395"/>
    </source>
</evidence>
<keyword evidence="1" id="KW-0812">Transmembrane</keyword>
<keyword evidence="1" id="KW-0472">Membrane</keyword>
<accession>A0ABD5VCC7</accession>
<dbReference type="AlphaFoldDB" id="A0ABD5VCC7"/>
<feature type="transmembrane region" description="Helical" evidence="1">
    <location>
        <begin position="261"/>
        <end position="284"/>
    </location>
</feature>
<keyword evidence="4" id="KW-1185">Reference proteome</keyword>
<protein>
    <submittedName>
        <fullName evidence="3">Polymer-forming cytoskeletal protein</fullName>
    </submittedName>
</protein>
<feature type="transmembrane region" description="Helical" evidence="1">
    <location>
        <begin position="296"/>
        <end position="315"/>
    </location>
</feature>
<keyword evidence="1" id="KW-1133">Transmembrane helix</keyword>
<evidence type="ECO:0000313" key="3">
    <source>
        <dbReference type="EMBL" id="MFC6952538.1"/>
    </source>
</evidence>
<sequence length="356" mass="35809">MSTLFARRALALVMVLTLVLAAGPGLAAAETRVGSTVTVEAGESIDGLEVAAASVIVHGTVNGNIDGVAAEVRISETGVVNGDVNVAAATLRIDGEVRGDVNTGVATFALGDSGVVTGSVNVGAADATLAGQVDGDVTVGADTILVADTAVLGGELRYDGDLTQRSGAAIAGDVVRDDSIGGAEFQFSPVPDGVGAIYGFFANLVLGAVLLVAFPGTTRKIARTVADTPVRAGAFGFVTLVAVPVVLVAFAITIVGIPLTILGAMLFALLAWTAVVYGWFAAASWTLGRLDVENDWAALAVGLLVAAVVGLVPILGGVLTFLVFLVGLGAIALVLDGYRRDRRNARRGATTDAPTA</sequence>
<dbReference type="RefSeq" id="WP_336349512.1">
    <property type="nucleotide sequence ID" value="NZ_JAZAQL010000001.1"/>
</dbReference>
<feature type="transmembrane region" description="Helical" evidence="1">
    <location>
        <begin position="321"/>
        <end position="338"/>
    </location>
</feature>
<dbReference type="Pfam" id="PF26514">
    <property type="entry name" value="DUF8173"/>
    <property type="match status" value="1"/>
</dbReference>
<feature type="domain" description="DUF8173" evidence="2">
    <location>
        <begin position="170"/>
        <end position="332"/>
    </location>
</feature>
<evidence type="ECO:0000256" key="1">
    <source>
        <dbReference type="SAM" id="Phobius"/>
    </source>
</evidence>
<organism evidence="3 4">
    <name type="scientific">Halorubellus litoreus</name>
    <dbReference type="NCBI Taxonomy" id="755308"/>
    <lineage>
        <taxon>Archaea</taxon>
        <taxon>Methanobacteriati</taxon>
        <taxon>Methanobacteriota</taxon>
        <taxon>Stenosarchaea group</taxon>
        <taxon>Halobacteria</taxon>
        <taxon>Halobacteriales</taxon>
        <taxon>Halorubellaceae</taxon>
        <taxon>Halorubellus</taxon>
    </lineage>
</organism>
<dbReference type="EMBL" id="JBHSXN010000001">
    <property type="protein sequence ID" value="MFC6952538.1"/>
    <property type="molecule type" value="Genomic_DNA"/>
</dbReference>